<evidence type="ECO:0000313" key="2">
    <source>
        <dbReference type="Proteomes" id="UP000050297"/>
    </source>
</evidence>
<name>A0A0L8IVI2_PSESX</name>
<accession>A0A0L8IVI2</accession>
<dbReference type="AlphaFoldDB" id="A0A0L8IVI2"/>
<sequence>MDFFKTLYFLRGSANISLIDQKRLSDGTDCSRMDRECRQRESLSTDA</sequence>
<protein>
    <submittedName>
        <fullName evidence="1">Uncharacterized protein</fullName>
    </submittedName>
</protein>
<evidence type="ECO:0000313" key="1">
    <source>
        <dbReference type="EMBL" id="KPW08273.1"/>
    </source>
</evidence>
<gene>
    <name evidence="1" type="ORF">ALO91_101550</name>
</gene>
<proteinExistence type="predicted"/>
<reference evidence="1 2" key="1">
    <citation type="submission" date="2015-09" db="EMBL/GenBank/DDBJ databases">
        <title>Genome announcement of multiple Pseudomonas syringae strains.</title>
        <authorList>
            <person name="Thakur S."/>
            <person name="Wang P.W."/>
            <person name="Gong Y."/>
            <person name="Weir B.S."/>
            <person name="Guttman D.S."/>
        </authorList>
    </citation>
    <scope>NUCLEOTIDE SEQUENCE [LARGE SCALE GENOMIC DNA]</scope>
    <source>
        <strain evidence="1 2">ICMP2802</strain>
    </source>
</reference>
<comment type="caution">
    <text evidence="1">The sequence shown here is derived from an EMBL/GenBank/DDBJ whole genome shotgun (WGS) entry which is preliminary data.</text>
</comment>
<dbReference type="Proteomes" id="UP000050297">
    <property type="component" value="Unassembled WGS sequence"/>
</dbReference>
<organism evidence="1 2">
    <name type="scientific">Pseudomonas syringae pv. aceris</name>
    <dbReference type="NCBI Taxonomy" id="199198"/>
    <lineage>
        <taxon>Bacteria</taxon>
        <taxon>Pseudomonadati</taxon>
        <taxon>Pseudomonadota</taxon>
        <taxon>Gammaproteobacteria</taxon>
        <taxon>Pseudomonadales</taxon>
        <taxon>Pseudomonadaceae</taxon>
        <taxon>Pseudomonas</taxon>
        <taxon>Pseudomonas syringae</taxon>
    </lineage>
</organism>
<dbReference type="EMBL" id="LJPM01000613">
    <property type="protein sequence ID" value="KPW08273.1"/>
    <property type="molecule type" value="Genomic_DNA"/>
</dbReference>